<protein>
    <submittedName>
        <fullName evidence="4">FAD-binding oxidoreductase</fullName>
    </submittedName>
</protein>
<dbReference type="SUPFAM" id="SSF51905">
    <property type="entry name" value="FAD/NAD(P)-binding domain"/>
    <property type="match status" value="1"/>
</dbReference>
<dbReference type="Gene3D" id="3.30.9.10">
    <property type="entry name" value="D-Amino Acid Oxidase, subunit A, domain 2"/>
    <property type="match status" value="1"/>
</dbReference>
<feature type="chain" id="PRO_5046054101" evidence="2">
    <location>
        <begin position="22"/>
        <end position="386"/>
    </location>
</feature>
<dbReference type="RefSeq" id="WP_255240256.1">
    <property type="nucleotide sequence ID" value="NZ_CP101398.1"/>
</dbReference>
<dbReference type="SUPFAM" id="SSF54373">
    <property type="entry name" value="FAD-linked reductases, C-terminal domain"/>
    <property type="match status" value="1"/>
</dbReference>
<geneLocation type="plasmid" evidence="4 5">
    <name>unnamed</name>
</geneLocation>
<keyword evidence="5" id="KW-1185">Reference proteome</keyword>
<dbReference type="PANTHER" id="PTHR13847">
    <property type="entry name" value="SARCOSINE DEHYDROGENASE-RELATED"/>
    <property type="match status" value="1"/>
</dbReference>
<proteinExistence type="predicted"/>
<name>A0ABY5FIM5_9ACTN</name>
<keyword evidence="2" id="KW-0732">Signal</keyword>
<dbReference type="InterPro" id="IPR036188">
    <property type="entry name" value="FAD/NAD-bd_sf"/>
</dbReference>
<dbReference type="PANTHER" id="PTHR13847:SF287">
    <property type="entry name" value="FAD-DEPENDENT OXIDOREDUCTASE DOMAIN-CONTAINING PROTEIN 1"/>
    <property type="match status" value="1"/>
</dbReference>
<keyword evidence="1" id="KW-0560">Oxidoreductase</keyword>
<gene>
    <name evidence="4" type="ORF">NLU04_34180</name>
</gene>
<dbReference type="Pfam" id="PF01266">
    <property type="entry name" value="DAO"/>
    <property type="match status" value="1"/>
</dbReference>
<evidence type="ECO:0000313" key="4">
    <source>
        <dbReference type="EMBL" id="UTR83566.1"/>
    </source>
</evidence>
<feature type="domain" description="FAD dependent oxidoreductase" evidence="3">
    <location>
        <begin position="2"/>
        <end position="355"/>
    </location>
</feature>
<dbReference type="Gene3D" id="3.50.50.60">
    <property type="entry name" value="FAD/NAD(P)-binding domain"/>
    <property type="match status" value="1"/>
</dbReference>
<reference evidence="4" key="1">
    <citation type="submission" date="2022-07" db="EMBL/GenBank/DDBJ databases">
        <title>Genomic of Streptomyces cavourensis F2.</title>
        <authorList>
            <person name="Hu S."/>
            <person name="Liang W."/>
        </authorList>
    </citation>
    <scope>NUCLEOTIDE SEQUENCE</scope>
    <source>
        <strain evidence="4">F2</strain>
        <plasmid evidence="4">unnamed</plasmid>
    </source>
</reference>
<dbReference type="EMBL" id="CP101398">
    <property type="protein sequence ID" value="UTR83566.1"/>
    <property type="molecule type" value="Genomic_DNA"/>
</dbReference>
<sequence length="386" mass="39383">MKVVVVGAGIVGAACAFHAAAAGLDVTVLDRGPVGAGTTSRGEGNILLSDKEPGPELELARLSRDLWDEAGEELGPETVELEAKGGLVVASTPEALGALHAFAARQAGAGVRTQAVERVGELEPHIAPGLPGGVHYPQDAQVQPVLAAAALLRAAVRHGARTHTGEAAAAVTGAGGRITGVRTADGTVLPADAVVNAAGTWGGEVGRRLGAPVEILPRRGFVLVTEPLPPMIRHKVYSADYVANVASSDEGLETSCVVEGTRAGTILIGASRERVGFDTAMNPAVVATLAAQACRLFPFLRGVHLIRAYRGFRPYCPDHLPVIGPDPRVPGVVHACGHEGAGIGLAPGTGALVTAQLLGRPWRGADPAAHTGLLPDRFLTTGGVPK</sequence>
<evidence type="ECO:0000256" key="1">
    <source>
        <dbReference type="ARBA" id="ARBA00023002"/>
    </source>
</evidence>
<feature type="signal peptide" evidence="2">
    <location>
        <begin position="1"/>
        <end position="21"/>
    </location>
</feature>
<organism evidence="4 5">
    <name type="scientific">Streptomyces cavourensis</name>
    <dbReference type="NCBI Taxonomy" id="67258"/>
    <lineage>
        <taxon>Bacteria</taxon>
        <taxon>Bacillati</taxon>
        <taxon>Actinomycetota</taxon>
        <taxon>Actinomycetes</taxon>
        <taxon>Kitasatosporales</taxon>
        <taxon>Streptomycetaceae</taxon>
        <taxon>Streptomyces</taxon>
    </lineage>
</organism>
<keyword evidence="4" id="KW-0614">Plasmid</keyword>
<evidence type="ECO:0000256" key="2">
    <source>
        <dbReference type="SAM" id="SignalP"/>
    </source>
</evidence>
<evidence type="ECO:0000313" key="5">
    <source>
        <dbReference type="Proteomes" id="UP001058236"/>
    </source>
</evidence>
<dbReference type="Proteomes" id="UP001058236">
    <property type="component" value="Plasmid unnamed"/>
</dbReference>
<dbReference type="PROSITE" id="PS51257">
    <property type="entry name" value="PROKAR_LIPOPROTEIN"/>
    <property type="match status" value="1"/>
</dbReference>
<evidence type="ECO:0000259" key="3">
    <source>
        <dbReference type="Pfam" id="PF01266"/>
    </source>
</evidence>
<accession>A0ABY5FIM5</accession>
<dbReference type="InterPro" id="IPR006076">
    <property type="entry name" value="FAD-dep_OxRdtase"/>
</dbReference>